<comment type="catalytic activity">
    <reaction evidence="9">
        <text>(1R,2R)-1,2-dihydrobenzene-1,2-diol + NADP(+) = catechol + NADPH + H(+)</text>
        <dbReference type="Rhea" id="RHEA:16729"/>
        <dbReference type="ChEBI" id="CHEBI:10702"/>
        <dbReference type="ChEBI" id="CHEBI:15378"/>
        <dbReference type="ChEBI" id="CHEBI:18135"/>
        <dbReference type="ChEBI" id="CHEBI:57783"/>
        <dbReference type="ChEBI" id="CHEBI:58349"/>
        <dbReference type="EC" id="1.3.1.20"/>
    </reaction>
</comment>
<dbReference type="Pfam" id="PF22725">
    <property type="entry name" value="GFO_IDH_MocA_C3"/>
    <property type="match status" value="1"/>
</dbReference>
<evidence type="ECO:0000256" key="3">
    <source>
        <dbReference type="ARBA" id="ARBA00038853"/>
    </source>
</evidence>
<evidence type="ECO:0000259" key="12">
    <source>
        <dbReference type="Pfam" id="PF22725"/>
    </source>
</evidence>
<evidence type="ECO:0000256" key="1">
    <source>
        <dbReference type="ARBA" id="ARBA00010928"/>
    </source>
</evidence>
<dbReference type="InterPro" id="IPR055170">
    <property type="entry name" value="GFO_IDH_MocA-like_dom"/>
</dbReference>
<comment type="catalytic activity">
    <reaction evidence="10">
        <text>D-xylose + NADP(+) = D-xylono-1,5-lactone + NADPH + H(+)</text>
        <dbReference type="Rhea" id="RHEA:22000"/>
        <dbReference type="ChEBI" id="CHEBI:15378"/>
        <dbReference type="ChEBI" id="CHEBI:15867"/>
        <dbReference type="ChEBI" id="CHEBI:53455"/>
        <dbReference type="ChEBI" id="CHEBI:57783"/>
        <dbReference type="ChEBI" id="CHEBI:58349"/>
        <dbReference type="EC" id="1.1.1.179"/>
    </reaction>
</comment>
<evidence type="ECO:0000256" key="7">
    <source>
        <dbReference type="ARBA" id="ARBA00042988"/>
    </source>
</evidence>
<dbReference type="SUPFAM" id="SSF55347">
    <property type="entry name" value="Glyceraldehyde-3-phosphate dehydrogenase-like, C-terminal domain"/>
    <property type="match status" value="1"/>
</dbReference>
<name>A0ABN8L9Z2_CHISP</name>
<evidence type="ECO:0000256" key="4">
    <source>
        <dbReference type="ARBA" id="ARBA00038984"/>
    </source>
</evidence>
<evidence type="ECO:0000256" key="10">
    <source>
        <dbReference type="ARBA" id="ARBA00049233"/>
    </source>
</evidence>
<dbReference type="Gene3D" id="3.30.360.10">
    <property type="entry name" value="Dihydrodipicolinate Reductase, domain 2"/>
    <property type="match status" value="1"/>
</dbReference>
<evidence type="ECO:0000256" key="8">
    <source>
        <dbReference type="ARBA" id="ARBA00043025"/>
    </source>
</evidence>
<keyword evidence="2" id="KW-0560">Oxidoreductase</keyword>
<protein>
    <recommendedName>
        <fullName evidence="5">Trans-1,2-dihydrobenzene-1,2-diol dehydrogenase</fullName>
        <ecNumber evidence="4">1.1.1.179</ecNumber>
        <ecNumber evidence="3">1.3.1.20</ecNumber>
    </recommendedName>
    <alternativeName>
        <fullName evidence="8">D-xylose 1-dehydrogenase</fullName>
    </alternativeName>
    <alternativeName>
        <fullName evidence="7">D-xylose-NADP dehydrogenase</fullName>
    </alternativeName>
    <alternativeName>
        <fullName evidence="6">Dimeric dihydrodiol dehydrogenase</fullName>
    </alternativeName>
</protein>
<comment type="similarity">
    <text evidence="1">Belongs to the Gfo/Idh/MocA family.</text>
</comment>
<evidence type="ECO:0000256" key="6">
    <source>
        <dbReference type="ARBA" id="ARBA00042926"/>
    </source>
</evidence>
<evidence type="ECO:0000256" key="9">
    <source>
        <dbReference type="ARBA" id="ARBA00047423"/>
    </source>
</evidence>
<dbReference type="EC" id="1.3.1.20" evidence="3"/>
<dbReference type="PANTHER" id="PTHR22604">
    <property type="entry name" value="OXIDOREDUCTASES"/>
    <property type="match status" value="1"/>
</dbReference>
<dbReference type="EC" id="1.1.1.179" evidence="4"/>
<sequence length="338" mass="37856">MAIRWGIVSAGKISHDFVNSVNSYPDKGDQVIAAVAARDRQRAAEFAKLHNIPKVFDDYRALAESKDIDVAYVGVLNPDHYDVTKLFLENGKHVLCEKPLCLNFKQAQSLLNLAKENKLFLMEAVWSRFAPVYLALEEEIKAGKLGEIRHVEVNFGVPIEKVDRVNKKDFGGSAVLDIGIYVLQFAQFVYKTEPVKVTAVGNLNENGVDIVDTIVMEYEGNGRAVLNVDARLKLWNKATVVGTKGRITIEDPFHFPDKLIHVDGTEEKFPLHTSSIPYNFQNSAGLVYQTLEVARCIREGLLESPHIPHSESLTLAKLEDTIRKQVGVHYDVDNQVFP</sequence>
<dbReference type="PANTHER" id="PTHR22604:SF105">
    <property type="entry name" value="TRANS-1,2-DIHYDROBENZENE-1,2-DIOL DEHYDROGENASE"/>
    <property type="match status" value="1"/>
</dbReference>
<dbReference type="SUPFAM" id="SSF51735">
    <property type="entry name" value="NAD(P)-binding Rossmann-fold domains"/>
    <property type="match status" value="1"/>
</dbReference>
<reference evidence="13" key="1">
    <citation type="submission" date="2021-12" db="EMBL/GenBank/DDBJ databases">
        <authorList>
            <person name="King R."/>
        </authorList>
    </citation>
    <scope>NUCLEOTIDE SEQUENCE</scope>
</reference>
<dbReference type="InterPro" id="IPR050984">
    <property type="entry name" value="Gfo/Idh/MocA_domain"/>
</dbReference>
<organism evidence="13 14">
    <name type="scientific">Chilo suppressalis</name>
    <name type="common">Asiatic rice borer moth</name>
    <dbReference type="NCBI Taxonomy" id="168631"/>
    <lineage>
        <taxon>Eukaryota</taxon>
        <taxon>Metazoa</taxon>
        <taxon>Ecdysozoa</taxon>
        <taxon>Arthropoda</taxon>
        <taxon>Hexapoda</taxon>
        <taxon>Insecta</taxon>
        <taxon>Pterygota</taxon>
        <taxon>Neoptera</taxon>
        <taxon>Endopterygota</taxon>
        <taxon>Lepidoptera</taxon>
        <taxon>Glossata</taxon>
        <taxon>Ditrysia</taxon>
        <taxon>Pyraloidea</taxon>
        <taxon>Crambidae</taxon>
        <taxon>Crambinae</taxon>
        <taxon>Chilo</taxon>
    </lineage>
</organism>
<evidence type="ECO:0000256" key="5">
    <source>
        <dbReference type="ARBA" id="ARBA00040603"/>
    </source>
</evidence>
<gene>
    <name evidence="13" type="ORF">CHILSU_LOCUS8624</name>
</gene>
<dbReference type="Pfam" id="PF01408">
    <property type="entry name" value="GFO_IDH_MocA"/>
    <property type="match status" value="1"/>
</dbReference>
<feature type="domain" description="GFO/IDH/MocA-like oxidoreductase" evidence="12">
    <location>
        <begin position="133"/>
        <end position="247"/>
    </location>
</feature>
<keyword evidence="14" id="KW-1185">Reference proteome</keyword>
<evidence type="ECO:0000256" key="2">
    <source>
        <dbReference type="ARBA" id="ARBA00023002"/>
    </source>
</evidence>
<accession>A0ABN8L9Z2</accession>
<proteinExistence type="inferred from homology"/>
<dbReference type="EMBL" id="OU963897">
    <property type="protein sequence ID" value="CAH2989245.1"/>
    <property type="molecule type" value="Genomic_DNA"/>
</dbReference>
<dbReference type="Gene3D" id="3.40.50.720">
    <property type="entry name" value="NAD(P)-binding Rossmann-like Domain"/>
    <property type="match status" value="1"/>
</dbReference>
<dbReference type="Proteomes" id="UP001153292">
    <property type="component" value="Chromosome 4"/>
</dbReference>
<dbReference type="InterPro" id="IPR000683">
    <property type="entry name" value="Gfo/Idh/MocA-like_OxRdtase_N"/>
</dbReference>
<evidence type="ECO:0000259" key="11">
    <source>
        <dbReference type="Pfam" id="PF01408"/>
    </source>
</evidence>
<evidence type="ECO:0000313" key="13">
    <source>
        <dbReference type="EMBL" id="CAH2989245.1"/>
    </source>
</evidence>
<feature type="domain" description="Gfo/Idh/MocA-like oxidoreductase N-terminal" evidence="11">
    <location>
        <begin position="3"/>
        <end position="122"/>
    </location>
</feature>
<evidence type="ECO:0000313" key="14">
    <source>
        <dbReference type="Proteomes" id="UP001153292"/>
    </source>
</evidence>
<dbReference type="InterPro" id="IPR036291">
    <property type="entry name" value="NAD(P)-bd_dom_sf"/>
</dbReference>